<gene>
    <name evidence="3" type="ORF">ACFOKA_03945</name>
</gene>
<protein>
    <submittedName>
        <fullName evidence="3">Phosphatase PAP2 family protein</fullName>
    </submittedName>
</protein>
<dbReference type="InterPro" id="IPR036938">
    <property type="entry name" value="PAP2/HPO_sf"/>
</dbReference>
<dbReference type="RefSeq" id="WP_194212116.1">
    <property type="nucleotide sequence ID" value="NZ_CP061205.1"/>
</dbReference>
<name>A0ABV7D1N6_9PROT</name>
<comment type="caution">
    <text evidence="3">The sequence shown here is derived from an EMBL/GenBank/DDBJ whole genome shotgun (WGS) entry which is preliminary data.</text>
</comment>
<evidence type="ECO:0000313" key="3">
    <source>
        <dbReference type="EMBL" id="MFC3051053.1"/>
    </source>
</evidence>
<feature type="domain" description="Phosphatidic acid phosphatase type 2/haloperoxidase" evidence="2">
    <location>
        <begin position="94"/>
        <end position="205"/>
    </location>
</feature>
<evidence type="ECO:0000313" key="4">
    <source>
        <dbReference type="Proteomes" id="UP001595444"/>
    </source>
</evidence>
<dbReference type="Proteomes" id="UP001595444">
    <property type="component" value="Unassembled WGS sequence"/>
</dbReference>
<dbReference type="Pfam" id="PF01569">
    <property type="entry name" value="PAP2"/>
    <property type="match status" value="1"/>
</dbReference>
<dbReference type="SUPFAM" id="SSF48317">
    <property type="entry name" value="Acid phosphatase/Vanadium-dependent haloperoxidase"/>
    <property type="match status" value="1"/>
</dbReference>
<keyword evidence="1" id="KW-0812">Transmembrane</keyword>
<feature type="transmembrane region" description="Helical" evidence="1">
    <location>
        <begin position="163"/>
        <end position="184"/>
    </location>
</feature>
<keyword evidence="4" id="KW-1185">Reference proteome</keyword>
<dbReference type="PANTHER" id="PTHR14969:SF13">
    <property type="entry name" value="AT30094P"/>
    <property type="match status" value="1"/>
</dbReference>
<organism evidence="3 4">
    <name type="scientific">Kordiimonas pumila</name>
    <dbReference type="NCBI Taxonomy" id="2161677"/>
    <lineage>
        <taxon>Bacteria</taxon>
        <taxon>Pseudomonadati</taxon>
        <taxon>Pseudomonadota</taxon>
        <taxon>Alphaproteobacteria</taxon>
        <taxon>Kordiimonadales</taxon>
        <taxon>Kordiimonadaceae</taxon>
        <taxon>Kordiimonas</taxon>
    </lineage>
</organism>
<evidence type="ECO:0000256" key="1">
    <source>
        <dbReference type="SAM" id="Phobius"/>
    </source>
</evidence>
<feature type="transmembrane region" description="Helical" evidence="1">
    <location>
        <begin position="97"/>
        <end position="116"/>
    </location>
</feature>
<sequence>MLLNKKTLLVIILLLALILWSFLTFSGYLSSFDTDILVAMRGEVTVGHESAVPIGPAILPAIMIFITNIGGSLTLIPLALLSVAWLYWRGEKRSAKAVLAVYVGVFILAPLLKVIFGRDRPNIIEHLAHASSASFPSGHALRSAVVYFVIAMILSAKYKGKNVYFTIACLLVGLIGFSRVYLGVHWPTDVIAGWGIAALWLVLMYSFVQKTLNH</sequence>
<accession>A0ABV7D1N6</accession>
<dbReference type="Gene3D" id="1.20.144.10">
    <property type="entry name" value="Phosphatidic acid phosphatase type 2/haloperoxidase"/>
    <property type="match status" value="2"/>
</dbReference>
<dbReference type="SMART" id="SM00014">
    <property type="entry name" value="acidPPc"/>
    <property type="match status" value="1"/>
</dbReference>
<reference evidence="4" key="1">
    <citation type="journal article" date="2019" name="Int. J. Syst. Evol. Microbiol.">
        <title>The Global Catalogue of Microorganisms (GCM) 10K type strain sequencing project: providing services to taxonomists for standard genome sequencing and annotation.</title>
        <authorList>
            <consortium name="The Broad Institute Genomics Platform"/>
            <consortium name="The Broad Institute Genome Sequencing Center for Infectious Disease"/>
            <person name="Wu L."/>
            <person name="Ma J."/>
        </authorList>
    </citation>
    <scope>NUCLEOTIDE SEQUENCE [LARGE SCALE GENOMIC DNA]</scope>
    <source>
        <strain evidence="4">KCTC 62164</strain>
    </source>
</reference>
<keyword evidence="1" id="KW-0472">Membrane</keyword>
<feature type="transmembrane region" description="Helical" evidence="1">
    <location>
        <begin position="55"/>
        <end position="88"/>
    </location>
</feature>
<dbReference type="InterPro" id="IPR000326">
    <property type="entry name" value="PAP2/HPO"/>
</dbReference>
<proteinExistence type="predicted"/>
<dbReference type="CDD" id="cd03392">
    <property type="entry name" value="PAP2_like_2"/>
    <property type="match status" value="1"/>
</dbReference>
<dbReference type="PANTHER" id="PTHR14969">
    <property type="entry name" value="SPHINGOSINE-1-PHOSPHATE PHOSPHOHYDROLASE"/>
    <property type="match status" value="1"/>
</dbReference>
<feature type="transmembrane region" description="Helical" evidence="1">
    <location>
        <begin position="136"/>
        <end position="156"/>
    </location>
</feature>
<keyword evidence="1" id="KW-1133">Transmembrane helix</keyword>
<evidence type="ECO:0000259" key="2">
    <source>
        <dbReference type="SMART" id="SM00014"/>
    </source>
</evidence>
<feature type="transmembrane region" description="Helical" evidence="1">
    <location>
        <begin position="190"/>
        <end position="208"/>
    </location>
</feature>
<dbReference type="EMBL" id="JBHRSL010000002">
    <property type="protein sequence ID" value="MFC3051053.1"/>
    <property type="molecule type" value="Genomic_DNA"/>
</dbReference>